<dbReference type="InterPro" id="IPR058912">
    <property type="entry name" value="HTH_animal"/>
</dbReference>
<feature type="compositionally biased region" description="Basic and acidic residues" evidence="1">
    <location>
        <begin position="224"/>
        <end position="237"/>
    </location>
</feature>
<organism evidence="3 4">
    <name type="scientific">Ranitomeya imitator</name>
    <name type="common">mimic poison frog</name>
    <dbReference type="NCBI Taxonomy" id="111125"/>
    <lineage>
        <taxon>Eukaryota</taxon>
        <taxon>Metazoa</taxon>
        <taxon>Chordata</taxon>
        <taxon>Craniata</taxon>
        <taxon>Vertebrata</taxon>
        <taxon>Euteleostomi</taxon>
        <taxon>Amphibia</taxon>
        <taxon>Batrachia</taxon>
        <taxon>Anura</taxon>
        <taxon>Neobatrachia</taxon>
        <taxon>Hyloidea</taxon>
        <taxon>Dendrobatidae</taxon>
        <taxon>Dendrobatinae</taxon>
        <taxon>Ranitomeya</taxon>
    </lineage>
</organism>
<evidence type="ECO:0000256" key="1">
    <source>
        <dbReference type="SAM" id="MobiDB-lite"/>
    </source>
</evidence>
<name>A0ABN9MD57_9NEOB</name>
<dbReference type="Pfam" id="PF26215">
    <property type="entry name" value="HTH_animal"/>
    <property type="match status" value="1"/>
</dbReference>
<gene>
    <name evidence="3" type="ORF">RIMI_LOCUS19498672</name>
</gene>
<comment type="caution">
    <text evidence="3">The sequence shown here is derived from an EMBL/GenBank/DDBJ whole genome shotgun (WGS) entry which is preliminary data.</text>
</comment>
<accession>A0ABN9MD57</accession>
<protein>
    <recommendedName>
        <fullName evidence="2">Reverse transcriptase domain-containing protein</fullName>
    </recommendedName>
</protein>
<proteinExistence type="predicted"/>
<reference evidence="3" key="1">
    <citation type="submission" date="2023-07" db="EMBL/GenBank/DDBJ databases">
        <authorList>
            <person name="Stuckert A."/>
        </authorList>
    </citation>
    <scope>NUCLEOTIDE SEQUENCE</scope>
</reference>
<sequence>MGANVAPAYANIYMDSYENTHVYNNALFCTYCRCWLRFIDDIFCLWTGPHDILLTFTEYLNSIWPELQITLNCDSTQISFLDTLVTIEPDGSLSTDIFSKPTDSNSLLHYQSCHPTSTKHSLPRSQFKRVACTVSKPDLVPERLDEMSRKFTATNYPKNLLDREKLLATSPASHTRIQPKSERVPFVHTHHPVMPRIYNVIRKHCSESEQDTGSDVPAEQTPLRPEENGRPQLRRIEIPPVQQRKLDS</sequence>
<feature type="domain" description="Reverse transcriptase" evidence="2">
    <location>
        <begin position="1"/>
        <end position="97"/>
    </location>
</feature>
<feature type="region of interest" description="Disordered" evidence="1">
    <location>
        <begin position="206"/>
        <end position="248"/>
    </location>
</feature>
<keyword evidence="4" id="KW-1185">Reference proteome</keyword>
<dbReference type="PANTHER" id="PTHR21301:SF12">
    <property type="match status" value="1"/>
</dbReference>
<dbReference type="Proteomes" id="UP001176940">
    <property type="component" value="Unassembled WGS sequence"/>
</dbReference>
<evidence type="ECO:0000259" key="2">
    <source>
        <dbReference type="PROSITE" id="PS50878"/>
    </source>
</evidence>
<dbReference type="EMBL" id="CAUEEQ010062431">
    <property type="protein sequence ID" value="CAJ0964704.1"/>
    <property type="molecule type" value="Genomic_DNA"/>
</dbReference>
<evidence type="ECO:0000313" key="4">
    <source>
        <dbReference type="Proteomes" id="UP001176940"/>
    </source>
</evidence>
<dbReference type="PANTHER" id="PTHR21301">
    <property type="entry name" value="REVERSE TRANSCRIPTASE"/>
    <property type="match status" value="1"/>
</dbReference>
<dbReference type="PROSITE" id="PS50878">
    <property type="entry name" value="RT_POL"/>
    <property type="match status" value="1"/>
</dbReference>
<evidence type="ECO:0000313" key="3">
    <source>
        <dbReference type="EMBL" id="CAJ0964704.1"/>
    </source>
</evidence>
<dbReference type="InterPro" id="IPR000477">
    <property type="entry name" value="RT_dom"/>
</dbReference>